<dbReference type="InterPro" id="IPR011055">
    <property type="entry name" value="Dup_hybrid_motif"/>
</dbReference>
<feature type="transmembrane region" description="Helical" evidence="1">
    <location>
        <begin position="6"/>
        <end position="27"/>
    </location>
</feature>
<gene>
    <name evidence="4" type="ORF">N7U62_05030</name>
</gene>
<accession>A0ABT3CR61</accession>
<comment type="caution">
    <text evidence="4">The sequence shown here is derived from an EMBL/GenBank/DDBJ whole genome shotgun (WGS) entry which is preliminary data.</text>
</comment>
<evidence type="ECO:0000256" key="1">
    <source>
        <dbReference type="SAM" id="Phobius"/>
    </source>
</evidence>
<reference evidence="4 5" key="1">
    <citation type="submission" date="2022-10" db="EMBL/GenBank/DDBJ databases">
        <title>Comparative genomics and taxonomic characterization of three novel marine species of genus Reichenbachiella exhibiting antioxidant and polysaccharide degradation activities.</title>
        <authorList>
            <person name="Muhammad N."/>
            <person name="Lee Y.-J."/>
            <person name="Ko J."/>
            <person name="Kim S.-G."/>
        </authorList>
    </citation>
    <scope>NUCLEOTIDE SEQUENCE [LARGE SCALE GENOMIC DNA]</scope>
    <source>
        <strain evidence="4 5">ABR2-5</strain>
    </source>
</reference>
<dbReference type="InterPro" id="IPR050570">
    <property type="entry name" value="Cell_wall_metabolism_enzyme"/>
</dbReference>
<dbReference type="RefSeq" id="WP_264136800.1">
    <property type="nucleotide sequence ID" value="NZ_JAOYOD010000001.1"/>
</dbReference>
<keyword evidence="1" id="KW-1133">Transmembrane helix</keyword>
<dbReference type="PANTHER" id="PTHR21666:SF286">
    <property type="entry name" value="LIPOPROTEIN NLPD"/>
    <property type="match status" value="1"/>
</dbReference>
<feature type="transmembrane region" description="Helical" evidence="1">
    <location>
        <begin position="39"/>
        <end position="56"/>
    </location>
</feature>
<name>A0ABT3CR61_9BACT</name>
<evidence type="ECO:0000313" key="5">
    <source>
        <dbReference type="Proteomes" id="UP001300692"/>
    </source>
</evidence>
<feature type="transmembrane region" description="Helical" evidence="1">
    <location>
        <begin position="99"/>
        <end position="120"/>
    </location>
</feature>
<proteinExistence type="predicted"/>
<keyword evidence="1" id="KW-0472">Membrane</keyword>
<evidence type="ECO:0000313" key="4">
    <source>
        <dbReference type="EMBL" id="MCV9386014.1"/>
    </source>
</evidence>
<dbReference type="Proteomes" id="UP001300692">
    <property type="component" value="Unassembled WGS sequence"/>
</dbReference>
<dbReference type="InterPro" id="IPR008756">
    <property type="entry name" value="Peptidase_M56"/>
</dbReference>
<organism evidence="4 5">
    <name type="scientific">Reichenbachiella ulvae</name>
    <dbReference type="NCBI Taxonomy" id="2980104"/>
    <lineage>
        <taxon>Bacteria</taxon>
        <taxon>Pseudomonadati</taxon>
        <taxon>Bacteroidota</taxon>
        <taxon>Cytophagia</taxon>
        <taxon>Cytophagales</taxon>
        <taxon>Reichenbachiellaceae</taxon>
        <taxon>Reichenbachiella</taxon>
    </lineage>
</organism>
<dbReference type="Pfam" id="PF05569">
    <property type="entry name" value="Peptidase_M56"/>
    <property type="match status" value="1"/>
</dbReference>
<dbReference type="SUPFAM" id="SSF51261">
    <property type="entry name" value="Duplicated hybrid motif"/>
    <property type="match status" value="1"/>
</dbReference>
<keyword evidence="5" id="KW-1185">Reference proteome</keyword>
<keyword evidence="1" id="KW-0812">Transmembrane</keyword>
<evidence type="ECO:0000259" key="3">
    <source>
        <dbReference type="Pfam" id="PF05569"/>
    </source>
</evidence>
<feature type="transmembrane region" description="Helical" evidence="1">
    <location>
        <begin position="272"/>
        <end position="291"/>
    </location>
</feature>
<sequence length="466" mass="53414">MMVTDTIFYLLKVSGVFIVLYSFYHLLLSRSSFHHINRVYLLAMIPVSLIIPLIDIELTSSYTLPTETIPVLFEDFGSIDDRIQPIEAIEQSHSDWNSLLALVYVLGVIVSLIKFTFNLLKVFKIKQQSSVQTDGAFTIIQYKGRLVFSYFKWIFIPADSKNTIDRLIIDHEKWHGKAWHTLDLISTELFASVLWFNPFVYLFRRDLKTVHEYQVDAAILQRDIKKSKYLQLMLNQLIDSHRRIGIYNYFNGLTMKKRIKMISKDKSTKWQLLNYLLIIPVLVTMTMSFSAPEKLANEFTEMNFPFSGPEYLTEGFPELEMMNIPFSVSEKSDEDIPSISPIKDGDYDFPPSGYGMRIHPIDKVRQFHGGLDFSAKKGTKVIVTANGVASKIEFQEGGYGRLVVIDHGGGFETRYAHLSGFAVEQGDQVQRGDVIGYVGTTGRSTAFHLHYEVRKDGKPVDPKDYM</sequence>
<feature type="domain" description="M23ase beta-sheet core" evidence="2">
    <location>
        <begin position="367"/>
        <end position="462"/>
    </location>
</feature>
<evidence type="ECO:0000259" key="2">
    <source>
        <dbReference type="Pfam" id="PF01551"/>
    </source>
</evidence>
<dbReference type="Pfam" id="PF01551">
    <property type="entry name" value="Peptidase_M23"/>
    <property type="match status" value="1"/>
</dbReference>
<dbReference type="CDD" id="cd12797">
    <property type="entry name" value="M23_peptidase"/>
    <property type="match status" value="1"/>
</dbReference>
<dbReference type="Gene3D" id="2.70.70.10">
    <property type="entry name" value="Glucose Permease (Domain IIA)"/>
    <property type="match status" value="1"/>
</dbReference>
<protein>
    <submittedName>
        <fullName evidence="4">Peptidoglycan DD-metalloendopeptidase family protein</fullName>
    </submittedName>
</protein>
<dbReference type="InterPro" id="IPR016047">
    <property type="entry name" value="M23ase_b-sheet_dom"/>
</dbReference>
<dbReference type="EMBL" id="JAOYOD010000001">
    <property type="protein sequence ID" value="MCV9386014.1"/>
    <property type="molecule type" value="Genomic_DNA"/>
</dbReference>
<dbReference type="PANTHER" id="PTHR21666">
    <property type="entry name" value="PEPTIDASE-RELATED"/>
    <property type="match status" value="1"/>
</dbReference>
<feature type="domain" description="Peptidase M56" evidence="3">
    <location>
        <begin position="30"/>
        <end position="262"/>
    </location>
</feature>